<accession>A0A9D1HY27</accession>
<dbReference type="InterPro" id="IPR001789">
    <property type="entry name" value="Sig_transdc_resp-reg_receiver"/>
</dbReference>
<keyword evidence="1 3" id="KW-0238">DNA-binding</keyword>
<proteinExistence type="predicted"/>
<evidence type="ECO:0000256" key="3">
    <source>
        <dbReference type="PROSITE-ProRule" id="PRU01091"/>
    </source>
</evidence>
<dbReference type="SUPFAM" id="SSF52172">
    <property type="entry name" value="CheY-like"/>
    <property type="match status" value="1"/>
</dbReference>
<feature type="domain" description="OmpR/PhoB-type" evidence="5">
    <location>
        <begin position="164"/>
        <end position="272"/>
    </location>
</feature>
<protein>
    <submittedName>
        <fullName evidence="6">Response regulator transcription factor</fullName>
    </submittedName>
</protein>
<evidence type="ECO:0000256" key="2">
    <source>
        <dbReference type="PROSITE-ProRule" id="PRU00169"/>
    </source>
</evidence>
<dbReference type="GO" id="GO:0005829">
    <property type="term" value="C:cytosol"/>
    <property type="evidence" value="ECO:0007669"/>
    <property type="project" value="TreeGrafter"/>
</dbReference>
<dbReference type="InterPro" id="IPR039420">
    <property type="entry name" value="WalR-like"/>
</dbReference>
<dbReference type="PANTHER" id="PTHR48111">
    <property type="entry name" value="REGULATOR OF RPOS"/>
    <property type="match status" value="1"/>
</dbReference>
<dbReference type="InterPro" id="IPR011006">
    <property type="entry name" value="CheY-like_superfamily"/>
</dbReference>
<dbReference type="GO" id="GO:0000976">
    <property type="term" value="F:transcription cis-regulatory region binding"/>
    <property type="evidence" value="ECO:0007669"/>
    <property type="project" value="TreeGrafter"/>
</dbReference>
<dbReference type="Proteomes" id="UP000824078">
    <property type="component" value="Unassembled WGS sequence"/>
</dbReference>
<gene>
    <name evidence="6" type="ORF">IAD17_07170</name>
</gene>
<dbReference type="GO" id="GO:0032993">
    <property type="term" value="C:protein-DNA complex"/>
    <property type="evidence" value="ECO:0007669"/>
    <property type="project" value="TreeGrafter"/>
</dbReference>
<evidence type="ECO:0000256" key="1">
    <source>
        <dbReference type="ARBA" id="ARBA00023125"/>
    </source>
</evidence>
<reference evidence="6" key="2">
    <citation type="journal article" date="2021" name="PeerJ">
        <title>Extensive microbial diversity within the chicken gut microbiome revealed by metagenomics and culture.</title>
        <authorList>
            <person name="Gilroy R."/>
            <person name="Ravi A."/>
            <person name="Getino M."/>
            <person name="Pursley I."/>
            <person name="Horton D.L."/>
            <person name="Alikhan N.F."/>
            <person name="Baker D."/>
            <person name="Gharbi K."/>
            <person name="Hall N."/>
            <person name="Watson M."/>
            <person name="Adriaenssens E.M."/>
            <person name="Foster-Nyarko E."/>
            <person name="Jarju S."/>
            <person name="Secka A."/>
            <person name="Antonio M."/>
            <person name="Oren A."/>
            <person name="Chaudhuri R.R."/>
            <person name="La Ragione R."/>
            <person name="Hildebrand F."/>
            <person name="Pallen M.J."/>
        </authorList>
    </citation>
    <scope>NUCLEOTIDE SEQUENCE</scope>
    <source>
        <strain evidence="6">ChiHjej12B11-29160</strain>
    </source>
</reference>
<feature type="DNA-binding region" description="OmpR/PhoB-type" evidence="3">
    <location>
        <begin position="164"/>
        <end position="272"/>
    </location>
</feature>
<dbReference type="GO" id="GO:0006355">
    <property type="term" value="P:regulation of DNA-templated transcription"/>
    <property type="evidence" value="ECO:0007669"/>
    <property type="project" value="InterPro"/>
</dbReference>
<dbReference type="EMBL" id="DVMQ01000018">
    <property type="protein sequence ID" value="HIU24686.1"/>
    <property type="molecule type" value="Genomic_DNA"/>
</dbReference>
<dbReference type="PANTHER" id="PTHR48111:SF2">
    <property type="entry name" value="RESPONSE REGULATOR SAER"/>
    <property type="match status" value="1"/>
</dbReference>
<evidence type="ECO:0000313" key="6">
    <source>
        <dbReference type="EMBL" id="HIU24686.1"/>
    </source>
</evidence>
<evidence type="ECO:0000313" key="7">
    <source>
        <dbReference type="Proteomes" id="UP000824078"/>
    </source>
</evidence>
<dbReference type="InterPro" id="IPR001867">
    <property type="entry name" value="OmpR/PhoB-type_DNA-bd"/>
</dbReference>
<dbReference type="GO" id="GO:0000156">
    <property type="term" value="F:phosphorelay response regulator activity"/>
    <property type="evidence" value="ECO:0007669"/>
    <property type="project" value="TreeGrafter"/>
</dbReference>
<dbReference type="Pfam" id="PF00072">
    <property type="entry name" value="Response_reg"/>
    <property type="match status" value="1"/>
</dbReference>
<keyword evidence="2" id="KW-0597">Phosphoprotein</keyword>
<dbReference type="PROSITE" id="PS51755">
    <property type="entry name" value="OMPR_PHOB"/>
    <property type="match status" value="1"/>
</dbReference>
<dbReference type="Pfam" id="PF00486">
    <property type="entry name" value="Trans_reg_C"/>
    <property type="match status" value="1"/>
</dbReference>
<dbReference type="PROSITE" id="PS50110">
    <property type="entry name" value="RESPONSE_REGULATORY"/>
    <property type="match status" value="1"/>
</dbReference>
<sequence>MQNTGTQQDIRVLVVEDDASLSDVVCTFLGKHQMVCTPAFSGSEALLLLDRAENKTDRATGNTVSQRRFDVVICDLMLPGVSGEEVVAAVRESLGNIPVLVTSARSEVDRRIALLRCGADDYLVKPFDLEELLARIEVQLRLRAESPLNSSDKTAASPQHESSEQVLCIGSWKLSPATREFIVNGRSLRLTRTEFDMLAAMMRQPTRVFTKRDLYLAACHDTEIADIAASGVTLADEKTVSTHIANLRAKLKDSGTDNMIQTVWGIGFKLNSASQS</sequence>
<dbReference type="SMART" id="SM00862">
    <property type="entry name" value="Trans_reg_C"/>
    <property type="match status" value="1"/>
</dbReference>
<reference evidence="6" key="1">
    <citation type="submission" date="2020-10" db="EMBL/GenBank/DDBJ databases">
        <authorList>
            <person name="Gilroy R."/>
        </authorList>
    </citation>
    <scope>NUCLEOTIDE SEQUENCE</scope>
    <source>
        <strain evidence="6">ChiHjej12B11-29160</strain>
    </source>
</reference>
<dbReference type="InterPro" id="IPR016032">
    <property type="entry name" value="Sig_transdc_resp-reg_C-effctor"/>
</dbReference>
<dbReference type="CDD" id="cd00383">
    <property type="entry name" value="trans_reg_C"/>
    <property type="match status" value="1"/>
</dbReference>
<dbReference type="SUPFAM" id="SSF46894">
    <property type="entry name" value="C-terminal effector domain of the bipartite response regulators"/>
    <property type="match status" value="1"/>
</dbReference>
<comment type="caution">
    <text evidence="6">The sequence shown here is derived from an EMBL/GenBank/DDBJ whole genome shotgun (WGS) entry which is preliminary data.</text>
</comment>
<dbReference type="Gene3D" id="3.40.50.2300">
    <property type="match status" value="1"/>
</dbReference>
<evidence type="ECO:0000259" key="5">
    <source>
        <dbReference type="PROSITE" id="PS51755"/>
    </source>
</evidence>
<feature type="modified residue" description="4-aspartylphosphate" evidence="2">
    <location>
        <position position="75"/>
    </location>
</feature>
<evidence type="ECO:0000259" key="4">
    <source>
        <dbReference type="PROSITE" id="PS50110"/>
    </source>
</evidence>
<organism evidence="6 7">
    <name type="scientific">Candidatus Coprovicinus avistercoris</name>
    <dbReference type="NCBI Taxonomy" id="2840754"/>
    <lineage>
        <taxon>Bacteria</taxon>
        <taxon>Bacillati</taxon>
        <taxon>Actinomycetota</taxon>
        <taxon>Coriobacteriia</taxon>
        <taxon>Coriobacteriales</taxon>
        <taxon>Coriobacteriaceae</taxon>
        <taxon>Coriobacteriaceae incertae sedis</taxon>
        <taxon>Candidatus Coprovicinus</taxon>
    </lineage>
</organism>
<dbReference type="AlphaFoldDB" id="A0A9D1HY27"/>
<dbReference type="Gene3D" id="1.10.10.10">
    <property type="entry name" value="Winged helix-like DNA-binding domain superfamily/Winged helix DNA-binding domain"/>
    <property type="match status" value="1"/>
</dbReference>
<name>A0A9D1HY27_9ACTN</name>
<dbReference type="SMART" id="SM00448">
    <property type="entry name" value="REC"/>
    <property type="match status" value="1"/>
</dbReference>
<dbReference type="InterPro" id="IPR036388">
    <property type="entry name" value="WH-like_DNA-bd_sf"/>
</dbReference>
<feature type="domain" description="Response regulatory" evidence="4">
    <location>
        <begin position="11"/>
        <end position="140"/>
    </location>
</feature>